<dbReference type="AlphaFoldDB" id="A0A077TKJ2"/>
<dbReference type="InterPro" id="IPR002672">
    <property type="entry name" value="Ribosomal_eL28"/>
</dbReference>
<dbReference type="RefSeq" id="XP_016653557.1">
    <property type="nucleotide sequence ID" value="XM_016797621.1"/>
</dbReference>
<protein>
    <submittedName>
        <fullName evidence="7">60S ribosomal protein L28, putative</fullName>
    </submittedName>
</protein>
<dbReference type="GeneID" id="3487495"/>
<evidence type="ECO:0000313" key="5">
    <source>
        <dbReference type="EMBL" id="SCM00306.1"/>
    </source>
</evidence>
<dbReference type="EMBL" id="LK022884">
    <property type="protein sequence ID" value="VTZ67947.1"/>
    <property type="molecule type" value="Genomic_DNA"/>
</dbReference>
<keyword evidence="8" id="KW-1185">Reference proteome</keyword>
<dbReference type="Proteomes" id="UP000071118">
    <property type="component" value="Chromosome 7"/>
</dbReference>
<gene>
    <name evidence="5" type="ORF">PCHAJ_000120200</name>
    <name evidence="7" type="ORF">PCHAS_0707700</name>
    <name evidence="6" type="ORF">PCHCB_000119600</name>
</gene>
<dbReference type="VEuPathDB" id="PlasmoDB:PCHAS_0707700"/>
<evidence type="ECO:0000313" key="10">
    <source>
        <dbReference type="Proteomes" id="UP000507163"/>
    </source>
</evidence>
<keyword evidence="2 7" id="KW-0689">Ribosomal protein</keyword>
<evidence type="ECO:0000256" key="2">
    <source>
        <dbReference type="ARBA" id="ARBA00022980"/>
    </source>
</evidence>
<dbReference type="KEGG" id="pcb:PCHAS_0707700"/>
<dbReference type="OrthoDB" id="338850at2759"/>
<dbReference type="Pfam" id="PF01778">
    <property type="entry name" value="Ribosomal_L28e"/>
    <property type="match status" value="1"/>
</dbReference>
<evidence type="ECO:0000313" key="6">
    <source>
        <dbReference type="EMBL" id="SCM01589.1"/>
    </source>
</evidence>
<dbReference type="GO" id="GO:0006412">
    <property type="term" value="P:translation"/>
    <property type="evidence" value="ECO:0007669"/>
    <property type="project" value="InterPro"/>
</dbReference>
<keyword evidence="3" id="KW-0687">Ribonucleoprotein</keyword>
<dbReference type="PANTHER" id="PTHR10544">
    <property type="entry name" value="60S RIBOSOMAL PROTEIN L28"/>
    <property type="match status" value="1"/>
</dbReference>
<evidence type="ECO:0000259" key="4">
    <source>
        <dbReference type="Pfam" id="PF01778"/>
    </source>
</evidence>
<evidence type="ECO:0000256" key="3">
    <source>
        <dbReference type="ARBA" id="ARBA00023274"/>
    </source>
</evidence>
<dbReference type="GO" id="GO:0003735">
    <property type="term" value="F:structural constituent of ribosome"/>
    <property type="evidence" value="ECO:0007669"/>
    <property type="project" value="InterPro"/>
</dbReference>
<dbReference type="InterPro" id="IPR029004">
    <property type="entry name" value="Ribosomal_eL28/Mak16"/>
</dbReference>
<proteinExistence type="inferred from homology"/>
<evidence type="ECO:0000313" key="9">
    <source>
        <dbReference type="Proteomes" id="UP000195489"/>
    </source>
</evidence>
<dbReference type="EMBL" id="LT608159">
    <property type="protein sequence ID" value="SCM01589.1"/>
    <property type="molecule type" value="Genomic_DNA"/>
</dbReference>
<name>A0A077TKJ2_PLACU</name>
<evidence type="ECO:0000256" key="1">
    <source>
        <dbReference type="ARBA" id="ARBA00007926"/>
    </source>
</evidence>
<reference evidence="7" key="2">
    <citation type="submission" date="2014-05" db="EMBL/GenBank/DDBJ databases">
        <authorList>
            <person name="Aslett M.A."/>
            <person name="De Silva N."/>
        </authorList>
    </citation>
    <scope>NUCLEOTIDE SEQUENCE</scope>
    <source>
        <strain evidence="7">AS</strain>
    </source>
</reference>
<organism evidence="7 8">
    <name type="scientific">Plasmodium chabaudi chabaudi</name>
    <dbReference type="NCBI Taxonomy" id="31271"/>
    <lineage>
        <taxon>Eukaryota</taxon>
        <taxon>Sar</taxon>
        <taxon>Alveolata</taxon>
        <taxon>Apicomplexa</taxon>
        <taxon>Aconoidasida</taxon>
        <taxon>Haemosporida</taxon>
        <taxon>Plasmodiidae</taxon>
        <taxon>Plasmodium</taxon>
        <taxon>Plasmodium (Vinckeia)</taxon>
    </lineage>
</organism>
<accession>A0A077TKJ2</accession>
<feature type="domain" description="Ribosomal eL28/Mak16" evidence="4">
    <location>
        <begin position="8"/>
        <end position="117"/>
    </location>
</feature>
<reference evidence="7" key="3">
    <citation type="submission" date="2019-05" db="EMBL/GenBank/DDBJ databases">
        <authorList>
            <consortium name="Pathogen Informatics"/>
        </authorList>
    </citation>
    <scope>NUCLEOTIDE SEQUENCE</scope>
    <source>
        <strain evidence="5 10">AJ</strain>
        <strain evidence="7">AS</strain>
        <strain evidence="6 9">CB</strain>
    </source>
</reference>
<dbReference type="GO" id="GO:1990904">
    <property type="term" value="C:ribonucleoprotein complex"/>
    <property type="evidence" value="ECO:0007669"/>
    <property type="project" value="UniProtKB-KW"/>
</dbReference>
<dbReference type="EMBL" id="LT608173">
    <property type="protein sequence ID" value="SCM00306.1"/>
    <property type="molecule type" value="Genomic_DNA"/>
</dbReference>
<dbReference type="Proteomes" id="UP000507163">
    <property type="component" value="Chromosome 7"/>
</dbReference>
<dbReference type="GO" id="GO:0005840">
    <property type="term" value="C:ribosome"/>
    <property type="evidence" value="ECO:0007669"/>
    <property type="project" value="UniProtKB-KW"/>
</dbReference>
<evidence type="ECO:0000313" key="8">
    <source>
        <dbReference type="Proteomes" id="UP000071118"/>
    </source>
</evidence>
<dbReference type="Proteomes" id="UP000195489">
    <property type="component" value="Chromosome 7"/>
</dbReference>
<evidence type="ECO:0000313" key="7">
    <source>
        <dbReference type="EMBL" id="VTZ67947.1"/>
    </source>
</evidence>
<reference evidence="7 8" key="1">
    <citation type="journal article" date="2014" name="BMC Biol.">
        <title>A comprehensive evaluation of rodent malaria parasite genomes and gene expression.</title>
        <authorList>
            <person name="Otto T.D."/>
            <person name="Bohme U."/>
            <person name="Jackson A.P."/>
            <person name="Hunt M."/>
            <person name="Franke-Fayard B."/>
            <person name="Hoeijmakers W.A."/>
            <person name="Religa A.A."/>
            <person name="Robertson L."/>
            <person name="Sanders M."/>
            <person name="Ogun S.A."/>
            <person name="Cunningham D."/>
            <person name="Erhart A."/>
            <person name="Billker O."/>
            <person name="Khan S.M."/>
            <person name="Stunnenberg H.G."/>
            <person name="Langhorne J."/>
            <person name="Holder A.A."/>
            <person name="Waters A.P."/>
            <person name="Newbold C.I."/>
            <person name="Pain A."/>
            <person name="Berriman M."/>
            <person name="Janse C.J."/>
        </authorList>
    </citation>
    <scope>NUCLEOTIDE SEQUENCE [LARGE SCALE GENOMIC DNA]</scope>
    <source>
        <strain evidence="7 8">AS</strain>
    </source>
</reference>
<comment type="similarity">
    <text evidence="1">Belongs to the eukaryotic ribosomal protein eL28 family.</text>
</comment>
<dbReference type="Gene3D" id="3.30.390.110">
    <property type="match status" value="1"/>
</dbReference>
<sequence length="126" mass="14451">MANISGALIWELTKNNNCFLKRNITGKKEKLLCDPYNLRCKNTKNSSGLVNDNAVNLRLNKGKVVLCVKSTTKKHIRNKQLRAKNAKKAESLIDEHTKNINVHKKTLLKKYKRLSKTYNINTKSNK</sequence>